<dbReference type="EMBL" id="CAJNOU010005234">
    <property type="protein sequence ID" value="CAF1471330.1"/>
    <property type="molecule type" value="Genomic_DNA"/>
</dbReference>
<accession>A0A815R2U2</accession>
<organism evidence="2 3">
    <name type="scientific">Rotaria sordida</name>
    <dbReference type="NCBI Taxonomy" id="392033"/>
    <lineage>
        <taxon>Eukaryota</taxon>
        <taxon>Metazoa</taxon>
        <taxon>Spiralia</taxon>
        <taxon>Gnathifera</taxon>
        <taxon>Rotifera</taxon>
        <taxon>Eurotatoria</taxon>
        <taxon>Bdelloidea</taxon>
        <taxon>Philodinida</taxon>
        <taxon>Philodinidae</taxon>
        <taxon>Rotaria</taxon>
    </lineage>
</organism>
<dbReference type="Pfam" id="PF08163">
    <property type="entry name" value="DNAPKcs_CC3"/>
    <property type="match status" value="1"/>
</dbReference>
<dbReference type="InterPro" id="IPR012582">
    <property type="entry name" value="DNAPKcs_CC3"/>
</dbReference>
<evidence type="ECO:0000313" key="3">
    <source>
        <dbReference type="Proteomes" id="UP000663889"/>
    </source>
</evidence>
<protein>
    <recommendedName>
        <fullName evidence="1">DNA-dependent protein kinase catalytic subunit CC3 domain-containing protein</fullName>
    </recommendedName>
</protein>
<dbReference type="Proteomes" id="UP000663889">
    <property type="component" value="Unassembled WGS sequence"/>
</dbReference>
<comment type="caution">
    <text evidence="2">The sequence shown here is derived from an EMBL/GenBank/DDBJ whole genome shotgun (WGS) entry which is preliminary data.</text>
</comment>
<dbReference type="SMART" id="SM01344">
    <property type="entry name" value="NUC194"/>
    <property type="match status" value="1"/>
</dbReference>
<dbReference type="AlphaFoldDB" id="A0A815R2U2"/>
<gene>
    <name evidence="2" type="ORF">SEV965_LOCUS34662</name>
</gene>
<evidence type="ECO:0000259" key="1">
    <source>
        <dbReference type="SMART" id="SM01344"/>
    </source>
</evidence>
<sequence>MYLLLLIDKQLNLTFKICLLDLLAFFASTDTDENLNEDKRQKWSNDLCRTQEYHEYQAAIRKILSAFELSSSFILFELLIWMLCCEQHHIFEEEILLSISRYVINLNNYIKQTNLLDYIYSIIYVIDELDAKLDLTSQTLISMLINKVCTYRLLNHMYTILNKDDIFDEARKFLNVEIPISAIQIGPTFDGKELTKHIITRARAQFVDGRLMKSMDVMLAGINTNDKQIKLHLIHSLAASSFNCLISLLIYTQTEALLYKAFIFNANPAKDEYIFENIIDPDYKYKFPLELERYNAKDKRTLLNILCKKILTTSKSDNSLHQQQHLSSTPRYLSSQYLFGTSLTDELAVFDFTSAAVNQQQNDLNKKPVLIEGSDDEIASEFIDMKMDELNLHPCMIPMVCLLKHMETNGIIPINDHISDRPPSMICI</sequence>
<evidence type="ECO:0000313" key="2">
    <source>
        <dbReference type="EMBL" id="CAF1471330.1"/>
    </source>
</evidence>
<dbReference type="GO" id="GO:0006303">
    <property type="term" value="P:double-strand break repair via nonhomologous end joining"/>
    <property type="evidence" value="ECO:0007669"/>
    <property type="project" value="InterPro"/>
</dbReference>
<proteinExistence type="predicted"/>
<reference evidence="2" key="1">
    <citation type="submission" date="2021-02" db="EMBL/GenBank/DDBJ databases">
        <authorList>
            <person name="Nowell W R."/>
        </authorList>
    </citation>
    <scope>NUCLEOTIDE SEQUENCE</scope>
</reference>
<dbReference type="GO" id="GO:0005634">
    <property type="term" value="C:nucleus"/>
    <property type="evidence" value="ECO:0007669"/>
    <property type="project" value="InterPro"/>
</dbReference>
<name>A0A815R2U2_9BILA</name>
<feature type="domain" description="DNA-dependent protein kinase catalytic subunit CC3" evidence="1">
    <location>
        <begin position="93"/>
        <end position="427"/>
    </location>
</feature>